<comment type="caution">
    <text evidence="1">The sequence shown here is derived from an EMBL/GenBank/DDBJ whole genome shotgun (WGS) entry which is preliminary data.</text>
</comment>
<evidence type="ECO:0000313" key="1">
    <source>
        <dbReference type="EMBL" id="MCR1822101.1"/>
    </source>
</evidence>
<reference evidence="1" key="1">
    <citation type="submission" date="2022-07" db="EMBL/GenBank/DDBJ databases">
        <title>Enhanced cultured diversity of the mouse gut microbiota enables custom-made synthetic communities.</title>
        <authorList>
            <person name="Afrizal A."/>
        </authorList>
    </citation>
    <scope>NUCLEOTIDE SEQUENCE</scope>
    <source>
        <strain evidence="1">DSM 29186</strain>
    </source>
</reference>
<dbReference type="EMBL" id="JANKBY010000035">
    <property type="protein sequence ID" value="MCR1822101.1"/>
    <property type="molecule type" value="Genomic_DNA"/>
</dbReference>
<organism evidence="1 2">
    <name type="scientific">Terrisporobacter muris</name>
    <dbReference type="NCBI Taxonomy" id="2963284"/>
    <lineage>
        <taxon>Bacteria</taxon>
        <taxon>Bacillati</taxon>
        <taxon>Bacillota</taxon>
        <taxon>Clostridia</taxon>
        <taxon>Peptostreptococcales</taxon>
        <taxon>Peptostreptococcaceae</taxon>
        <taxon>Terrisporobacter</taxon>
    </lineage>
</organism>
<dbReference type="AlphaFoldDB" id="A0A9X2M9I5"/>
<protein>
    <submittedName>
        <fullName evidence="1">Uncharacterized protein</fullName>
    </submittedName>
</protein>
<name>A0A9X2M9I5_9FIRM</name>
<proteinExistence type="predicted"/>
<accession>A0A9X2M9I5</accession>
<dbReference type="Proteomes" id="UP001140817">
    <property type="component" value="Unassembled WGS sequence"/>
</dbReference>
<dbReference type="RefSeq" id="WP_103979941.1">
    <property type="nucleotide sequence ID" value="NZ_JANKBY010000035.1"/>
</dbReference>
<evidence type="ECO:0000313" key="2">
    <source>
        <dbReference type="Proteomes" id="UP001140817"/>
    </source>
</evidence>
<sequence length="204" mass="23859">MASKDEIASRRAFLKKIMVSNRDNPLTFNEVFELCNYEDFTDKFGFVSKSRIRDDLKSLGIYPSKDNTYSIDFKYDISDIEASIVRALVFFDVYRPLLIGSPAFDYEGDDVGMSCDLYCIILKFNPSQTKSKSKYDIEYLLKKLHKYYQHTIDNSNFGYLEICTSKDCIKLLFLNEESLDSFYLNLINWKKKSNSSFIQRIAKK</sequence>
<keyword evidence="2" id="KW-1185">Reference proteome</keyword>
<gene>
    <name evidence="1" type="ORF">NSA58_04805</name>
</gene>